<evidence type="ECO:0000313" key="1">
    <source>
        <dbReference type="EMBL" id="GLR71321.1"/>
    </source>
</evidence>
<dbReference type="Proteomes" id="UP001156601">
    <property type="component" value="Unassembled WGS sequence"/>
</dbReference>
<reference evidence="1" key="1">
    <citation type="journal article" date="2014" name="Int. J. Syst. Evol. Microbiol.">
        <title>Complete genome sequence of Corynebacterium casei LMG S-19264T (=DSM 44701T), isolated from a smear-ripened cheese.</title>
        <authorList>
            <consortium name="US DOE Joint Genome Institute (JGI-PGF)"/>
            <person name="Walter F."/>
            <person name="Albersmeier A."/>
            <person name="Kalinowski J."/>
            <person name="Ruckert C."/>
        </authorList>
    </citation>
    <scope>NUCLEOTIDE SEQUENCE</scope>
    <source>
        <strain evidence="1">NBRC 110023</strain>
    </source>
</reference>
<reference evidence="1" key="2">
    <citation type="submission" date="2023-01" db="EMBL/GenBank/DDBJ databases">
        <title>Draft genome sequence of Agaribacter marinus strain NBRC 110023.</title>
        <authorList>
            <person name="Sun Q."/>
            <person name="Mori K."/>
        </authorList>
    </citation>
    <scope>NUCLEOTIDE SEQUENCE</scope>
    <source>
        <strain evidence="1">NBRC 110023</strain>
    </source>
</reference>
<dbReference type="Pfam" id="PF02958">
    <property type="entry name" value="EcKL"/>
    <property type="match status" value="1"/>
</dbReference>
<dbReference type="AlphaFoldDB" id="A0AA37T0I6"/>
<dbReference type="InterPro" id="IPR004119">
    <property type="entry name" value="EcKL"/>
</dbReference>
<proteinExistence type="predicted"/>
<gene>
    <name evidence="1" type="ORF">GCM10007852_22290</name>
</gene>
<dbReference type="Gene3D" id="3.90.1200.10">
    <property type="match status" value="1"/>
</dbReference>
<comment type="caution">
    <text evidence="1">The sequence shown here is derived from an EMBL/GenBank/DDBJ whole genome shotgun (WGS) entry which is preliminary data.</text>
</comment>
<dbReference type="EMBL" id="BSOT01000006">
    <property type="protein sequence ID" value="GLR71321.1"/>
    <property type="molecule type" value="Genomic_DNA"/>
</dbReference>
<evidence type="ECO:0008006" key="3">
    <source>
        <dbReference type="Google" id="ProtNLM"/>
    </source>
</evidence>
<accession>A0AA37T0I6</accession>
<dbReference type="InterPro" id="IPR011009">
    <property type="entry name" value="Kinase-like_dom_sf"/>
</dbReference>
<sequence>MLEMQLRQLLPKGAQYTKIETIQSLWSGYGEISRYAIDDLHMPHLANCNDASINSKQLPSTLIVKYIHPPATSVHPKGWNTSTSHQRKLSSYVNEWQFYRWYAEIANDVNLAVSSTYSKVPQYYGGYCPDKAHQNFNACLLMEDLDAVGFVGRANMIDKPVANHSTIMAGITWLANFHAVFLQHEITKVWKIGTYWHLATRPDEWKAMPESALKHAASRIDKTLNAAKYQTLVHGDAKLANFCFKVSTDHSEPQLAAVDFQYVGQGAGTKDLVYFLGSCLYHDDLARYFSGYVDAYFAALSTSLENLKPSNIDVNALEQEWRALIPFAFADFERFLIGWSPRHAKRCAFSAEQTVSALQQL</sequence>
<dbReference type="SUPFAM" id="SSF56112">
    <property type="entry name" value="Protein kinase-like (PK-like)"/>
    <property type="match status" value="1"/>
</dbReference>
<dbReference type="PANTHER" id="PTHR11012">
    <property type="entry name" value="PROTEIN KINASE-LIKE DOMAIN-CONTAINING"/>
    <property type="match status" value="1"/>
</dbReference>
<dbReference type="PANTHER" id="PTHR11012:SF30">
    <property type="entry name" value="PROTEIN KINASE-LIKE DOMAIN-CONTAINING"/>
    <property type="match status" value="1"/>
</dbReference>
<protein>
    <recommendedName>
        <fullName evidence="3">CHK kinase-like domain-containing protein</fullName>
    </recommendedName>
</protein>
<keyword evidence="2" id="KW-1185">Reference proteome</keyword>
<name>A0AA37T0I6_9ALTE</name>
<organism evidence="1 2">
    <name type="scientific">Agaribacter marinus</name>
    <dbReference type="NCBI Taxonomy" id="1431249"/>
    <lineage>
        <taxon>Bacteria</taxon>
        <taxon>Pseudomonadati</taxon>
        <taxon>Pseudomonadota</taxon>
        <taxon>Gammaproteobacteria</taxon>
        <taxon>Alteromonadales</taxon>
        <taxon>Alteromonadaceae</taxon>
        <taxon>Agaribacter</taxon>
    </lineage>
</organism>
<evidence type="ECO:0000313" key="2">
    <source>
        <dbReference type="Proteomes" id="UP001156601"/>
    </source>
</evidence>